<keyword evidence="2" id="KW-1185">Reference proteome</keyword>
<gene>
    <name evidence="1" type="ORF">KC01_LOCUS2561</name>
</gene>
<sequence length="109" mass="12814">MKLVNDQQNNWDTFLDATLFSLRSKVHTSTKHTPFQLMYGREAVFPSEVPVDFPAKEIEWRQLLAALNCTARRLGHSRGHIGCQMKSLMLIFMCWWTKKRNLFAISLQW</sequence>
<proteinExistence type="predicted"/>
<name>A0AAV2J4F2_KNICA</name>
<accession>A0AAV2J4F2</accession>
<dbReference type="InterPro" id="IPR036397">
    <property type="entry name" value="RNaseH_sf"/>
</dbReference>
<dbReference type="GO" id="GO:0003676">
    <property type="term" value="F:nucleic acid binding"/>
    <property type="evidence" value="ECO:0007669"/>
    <property type="project" value="InterPro"/>
</dbReference>
<dbReference type="AlphaFoldDB" id="A0AAV2J4F2"/>
<evidence type="ECO:0000313" key="1">
    <source>
        <dbReference type="EMBL" id="CAL1570234.1"/>
    </source>
</evidence>
<evidence type="ECO:0000313" key="2">
    <source>
        <dbReference type="Proteomes" id="UP001497482"/>
    </source>
</evidence>
<reference evidence="1 2" key="1">
    <citation type="submission" date="2024-04" db="EMBL/GenBank/DDBJ databases">
        <authorList>
            <person name="Waldvogel A.-M."/>
            <person name="Schoenle A."/>
        </authorList>
    </citation>
    <scope>NUCLEOTIDE SEQUENCE [LARGE SCALE GENOMIC DNA]</scope>
</reference>
<dbReference type="Proteomes" id="UP001497482">
    <property type="component" value="Chromosome 10"/>
</dbReference>
<dbReference type="Gene3D" id="3.30.420.10">
    <property type="entry name" value="Ribonuclease H-like superfamily/Ribonuclease H"/>
    <property type="match status" value="1"/>
</dbReference>
<organism evidence="1 2">
    <name type="scientific">Knipowitschia caucasica</name>
    <name type="common">Caucasian dwarf goby</name>
    <name type="synonym">Pomatoschistus caucasicus</name>
    <dbReference type="NCBI Taxonomy" id="637954"/>
    <lineage>
        <taxon>Eukaryota</taxon>
        <taxon>Metazoa</taxon>
        <taxon>Chordata</taxon>
        <taxon>Craniata</taxon>
        <taxon>Vertebrata</taxon>
        <taxon>Euteleostomi</taxon>
        <taxon>Actinopterygii</taxon>
        <taxon>Neopterygii</taxon>
        <taxon>Teleostei</taxon>
        <taxon>Neoteleostei</taxon>
        <taxon>Acanthomorphata</taxon>
        <taxon>Gobiaria</taxon>
        <taxon>Gobiiformes</taxon>
        <taxon>Gobioidei</taxon>
        <taxon>Gobiidae</taxon>
        <taxon>Gobiinae</taxon>
        <taxon>Knipowitschia</taxon>
    </lineage>
</organism>
<dbReference type="EMBL" id="OZ035832">
    <property type="protein sequence ID" value="CAL1570234.1"/>
    <property type="molecule type" value="Genomic_DNA"/>
</dbReference>
<protein>
    <submittedName>
        <fullName evidence="1">Uncharacterized protein</fullName>
    </submittedName>
</protein>